<feature type="signal peptide" evidence="1">
    <location>
        <begin position="1"/>
        <end position="23"/>
    </location>
</feature>
<proteinExistence type="predicted"/>
<dbReference type="Pfam" id="PF00581">
    <property type="entry name" value="Rhodanese"/>
    <property type="match status" value="1"/>
</dbReference>
<feature type="chain" id="PRO_5020224236" evidence="1">
    <location>
        <begin position="24"/>
        <end position="194"/>
    </location>
</feature>
<reference evidence="3 4" key="1">
    <citation type="submission" date="2019-03" db="EMBL/GenBank/DDBJ databases">
        <title>Genomic Encyclopedia of Type Strains, Phase IV (KMG-V): Genome sequencing to study the core and pangenomes of soil and plant-associated prokaryotes.</title>
        <authorList>
            <person name="Whitman W."/>
        </authorList>
    </citation>
    <scope>NUCLEOTIDE SEQUENCE [LARGE SCALE GENOMIC DNA]</scope>
    <source>
        <strain evidence="3 4">IE4868</strain>
    </source>
</reference>
<dbReference type="SUPFAM" id="SSF52821">
    <property type="entry name" value="Rhodanese/Cell cycle control phosphatase"/>
    <property type="match status" value="1"/>
</dbReference>
<dbReference type="EMBL" id="SMBK01000019">
    <property type="protein sequence ID" value="TCU32634.1"/>
    <property type="molecule type" value="Genomic_DNA"/>
</dbReference>
<dbReference type="InterPro" id="IPR022376">
    <property type="entry name" value="PQQ_CXXCW"/>
</dbReference>
<dbReference type="InterPro" id="IPR001763">
    <property type="entry name" value="Rhodanese-like_dom"/>
</dbReference>
<dbReference type="InterPro" id="IPR036873">
    <property type="entry name" value="Rhodanese-like_dom_sf"/>
</dbReference>
<dbReference type="RefSeq" id="WP_245521380.1">
    <property type="nucleotide sequence ID" value="NZ_SMBK01000019.1"/>
</dbReference>
<dbReference type="PROSITE" id="PS50206">
    <property type="entry name" value="RHODANESE_3"/>
    <property type="match status" value="1"/>
</dbReference>
<dbReference type="CDD" id="cd00158">
    <property type="entry name" value="RHOD"/>
    <property type="match status" value="1"/>
</dbReference>
<keyword evidence="1" id="KW-0732">Signal</keyword>
<name>A0A4R3RDP5_9HYPH</name>
<accession>A0A4R3RDP5</accession>
<sequence>MSGLIGTLLRAASSLAIALFVTAASTQWSWAEVPEPSGLWTGPMRGQTPTTLTGATVIDLAGLEALMPKDPVLLDVGPADQKPEDFPKDRLWLPTHRSIPGAVWMPGAGAADFEATKEEAFFRRVNELTQGDSSKPIVTFCRPECWGSWNAGKRLVMKGFTGVYWFPGGISSWQEAHDTVEVKPEKDWQPPPAK</sequence>
<dbReference type="NCBIfam" id="TIGR03865">
    <property type="entry name" value="PQQ_CXXCW"/>
    <property type="match status" value="1"/>
</dbReference>
<evidence type="ECO:0000313" key="3">
    <source>
        <dbReference type="EMBL" id="TCU32634.1"/>
    </source>
</evidence>
<evidence type="ECO:0000313" key="4">
    <source>
        <dbReference type="Proteomes" id="UP000295507"/>
    </source>
</evidence>
<organism evidence="3 4">
    <name type="scientific">Rhizobium azibense</name>
    <dbReference type="NCBI Taxonomy" id="1136135"/>
    <lineage>
        <taxon>Bacteria</taxon>
        <taxon>Pseudomonadati</taxon>
        <taxon>Pseudomonadota</taxon>
        <taxon>Alphaproteobacteria</taxon>
        <taxon>Hyphomicrobiales</taxon>
        <taxon>Rhizobiaceae</taxon>
        <taxon>Rhizobium/Agrobacterium group</taxon>
        <taxon>Rhizobium</taxon>
    </lineage>
</organism>
<evidence type="ECO:0000259" key="2">
    <source>
        <dbReference type="PROSITE" id="PS50206"/>
    </source>
</evidence>
<dbReference type="AlphaFoldDB" id="A0A4R3RDP5"/>
<dbReference type="Proteomes" id="UP000295507">
    <property type="component" value="Unassembled WGS sequence"/>
</dbReference>
<feature type="domain" description="Rhodanese" evidence="2">
    <location>
        <begin position="99"/>
        <end position="182"/>
    </location>
</feature>
<evidence type="ECO:0000256" key="1">
    <source>
        <dbReference type="SAM" id="SignalP"/>
    </source>
</evidence>
<gene>
    <name evidence="3" type="ORF">EV129_11981</name>
</gene>
<protein>
    <submittedName>
        <fullName evidence="3">PQQ-dependent catabolism-associated CXXCW motif protein</fullName>
    </submittedName>
</protein>
<comment type="caution">
    <text evidence="3">The sequence shown here is derived from an EMBL/GenBank/DDBJ whole genome shotgun (WGS) entry which is preliminary data.</text>
</comment>
<dbReference type="Gene3D" id="3.40.250.10">
    <property type="entry name" value="Rhodanese-like domain"/>
    <property type="match status" value="1"/>
</dbReference>